<sequence>MAFRPGGGLNRGPGGGLNRGPACGGRKTLARVHTHTLSAAAMQLGRCIYDTAYMRRGRSAGLHAVLSSSSAAVAAGPVVERRRSVSARRWRLLSGGGGQTNARERKREKENK</sequence>
<evidence type="ECO:0000256" key="1">
    <source>
        <dbReference type="SAM" id="MobiDB-lite"/>
    </source>
</evidence>
<gene>
    <name evidence="2" type="ORF">g.137718</name>
</gene>
<reference evidence="2" key="1">
    <citation type="submission" date="2018-04" db="EMBL/GenBank/DDBJ databases">
        <title>Transcriptome assembly of Sipha flava.</title>
        <authorList>
            <person name="Scully E.D."/>
            <person name="Geib S.M."/>
            <person name="Palmer N.A."/>
            <person name="Koch K."/>
            <person name="Bradshaw J."/>
            <person name="Heng-Moss T."/>
            <person name="Sarath G."/>
        </authorList>
    </citation>
    <scope>NUCLEOTIDE SEQUENCE</scope>
</reference>
<feature type="region of interest" description="Disordered" evidence="1">
    <location>
        <begin position="91"/>
        <end position="112"/>
    </location>
</feature>
<proteinExistence type="predicted"/>
<feature type="compositionally biased region" description="Gly residues" evidence="1">
    <location>
        <begin position="1"/>
        <end position="18"/>
    </location>
</feature>
<accession>A0A2S2PYL0</accession>
<feature type="compositionally biased region" description="Basic and acidic residues" evidence="1">
    <location>
        <begin position="102"/>
        <end position="112"/>
    </location>
</feature>
<evidence type="ECO:0000313" key="2">
    <source>
        <dbReference type="EMBL" id="MBY70450.1"/>
    </source>
</evidence>
<feature type="region of interest" description="Disordered" evidence="1">
    <location>
        <begin position="1"/>
        <end position="21"/>
    </location>
</feature>
<protein>
    <submittedName>
        <fullName evidence="2">Uncharacterized protein</fullName>
    </submittedName>
</protein>
<dbReference type="AlphaFoldDB" id="A0A2S2PYL0"/>
<dbReference type="EMBL" id="GGMS01001247">
    <property type="protein sequence ID" value="MBY70450.1"/>
    <property type="molecule type" value="Transcribed_RNA"/>
</dbReference>
<name>A0A2S2PYL0_9HEMI</name>
<organism evidence="2">
    <name type="scientific">Sipha flava</name>
    <name type="common">yellow sugarcane aphid</name>
    <dbReference type="NCBI Taxonomy" id="143950"/>
    <lineage>
        <taxon>Eukaryota</taxon>
        <taxon>Metazoa</taxon>
        <taxon>Ecdysozoa</taxon>
        <taxon>Arthropoda</taxon>
        <taxon>Hexapoda</taxon>
        <taxon>Insecta</taxon>
        <taxon>Pterygota</taxon>
        <taxon>Neoptera</taxon>
        <taxon>Paraneoptera</taxon>
        <taxon>Hemiptera</taxon>
        <taxon>Sternorrhyncha</taxon>
        <taxon>Aphidomorpha</taxon>
        <taxon>Aphidoidea</taxon>
        <taxon>Aphididae</taxon>
        <taxon>Sipha</taxon>
    </lineage>
</organism>